<evidence type="ECO:0000313" key="2">
    <source>
        <dbReference type="EMBL" id="MBB5364253.1"/>
    </source>
</evidence>
<organism evidence="2 3">
    <name type="scientific">Deinococcus humi</name>
    <dbReference type="NCBI Taxonomy" id="662880"/>
    <lineage>
        <taxon>Bacteria</taxon>
        <taxon>Thermotogati</taxon>
        <taxon>Deinococcota</taxon>
        <taxon>Deinococci</taxon>
        <taxon>Deinococcales</taxon>
        <taxon>Deinococcaceae</taxon>
        <taxon>Deinococcus</taxon>
    </lineage>
</organism>
<keyword evidence="1" id="KW-0732">Signal</keyword>
<evidence type="ECO:0000256" key="1">
    <source>
        <dbReference type="SAM" id="SignalP"/>
    </source>
</evidence>
<feature type="chain" id="PRO_5030808498" evidence="1">
    <location>
        <begin position="19"/>
        <end position="112"/>
    </location>
</feature>
<comment type="caution">
    <text evidence="2">The sequence shown here is derived from an EMBL/GenBank/DDBJ whole genome shotgun (WGS) entry which is preliminary data.</text>
</comment>
<dbReference type="AlphaFoldDB" id="A0A7W8JWS1"/>
<name>A0A7W8JWS1_9DEIO</name>
<protein>
    <submittedName>
        <fullName evidence="2">Uncharacterized protein</fullName>
    </submittedName>
</protein>
<dbReference type="RefSeq" id="WP_184134386.1">
    <property type="nucleotide sequence ID" value="NZ_JACHFL010000009.1"/>
</dbReference>
<proteinExistence type="predicted"/>
<reference evidence="2 3" key="1">
    <citation type="submission" date="2020-08" db="EMBL/GenBank/DDBJ databases">
        <title>Genomic Encyclopedia of Type Strains, Phase IV (KMG-IV): sequencing the most valuable type-strain genomes for metagenomic binning, comparative biology and taxonomic classification.</title>
        <authorList>
            <person name="Goeker M."/>
        </authorList>
    </citation>
    <scope>NUCLEOTIDE SEQUENCE [LARGE SCALE GENOMIC DNA]</scope>
    <source>
        <strain evidence="2 3">DSM 27939</strain>
    </source>
</reference>
<gene>
    <name evidence="2" type="ORF">HNQ08_003361</name>
</gene>
<keyword evidence="3" id="KW-1185">Reference proteome</keyword>
<dbReference type="EMBL" id="JACHFL010000009">
    <property type="protein sequence ID" value="MBB5364253.1"/>
    <property type="molecule type" value="Genomic_DNA"/>
</dbReference>
<evidence type="ECO:0000313" key="3">
    <source>
        <dbReference type="Proteomes" id="UP000552709"/>
    </source>
</evidence>
<feature type="signal peptide" evidence="1">
    <location>
        <begin position="1"/>
        <end position="18"/>
    </location>
</feature>
<accession>A0A7W8JWS1</accession>
<sequence>MVKTLLLTLTLASLPAAGAVPLTLRAGQTASLNGTNITLLRFNDSRCPLKAICVMAGNVKASLFVVNGKSARLYTVYLPGVPVATAAGEVRLRAATRREGGGAQRLTFEVGK</sequence>
<dbReference type="Proteomes" id="UP000552709">
    <property type="component" value="Unassembled WGS sequence"/>
</dbReference>